<feature type="binding site" evidence="6">
    <location>
        <position position="98"/>
    </location>
    <ligand>
        <name>Mg(2+)</name>
        <dbReference type="ChEBI" id="CHEBI:18420"/>
    </ligand>
</feature>
<comment type="cofactor">
    <cofactor evidence="6">
        <name>Mg(2+)</name>
        <dbReference type="ChEBI" id="CHEBI:18420"/>
    </cofactor>
</comment>
<dbReference type="InterPro" id="IPR022907">
    <property type="entry name" value="VapC_family"/>
</dbReference>
<protein>
    <recommendedName>
        <fullName evidence="6">Ribonuclease VapC</fullName>
        <shortName evidence="6">RNase VapC</shortName>
        <ecNumber evidence="6">3.1.-.-</ecNumber>
    </recommendedName>
    <alternativeName>
        <fullName evidence="6">Toxin VapC</fullName>
    </alternativeName>
</protein>
<name>A0A5C5RCN9_9ACTN</name>
<dbReference type="HAMAP" id="MF_00265">
    <property type="entry name" value="VapC_Nob1"/>
    <property type="match status" value="1"/>
</dbReference>
<dbReference type="CDD" id="cd09854">
    <property type="entry name" value="PIN_VapC-like"/>
    <property type="match status" value="1"/>
</dbReference>
<dbReference type="OrthoDB" id="3696351at2"/>
<dbReference type="EC" id="3.1.-.-" evidence="6"/>
<comment type="function">
    <text evidence="6">Toxic component of a toxin-antitoxin (TA) system. An RNase.</text>
</comment>
<feature type="binding site" evidence="6">
    <location>
        <position position="8"/>
    </location>
    <ligand>
        <name>Mg(2+)</name>
        <dbReference type="ChEBI" id="CHEBI:18420"/>
    </ligand>
</feature>
<reference evidence="8 9" key="1">
    <citation type="submission" date="2019-06" db="EMBL/GenBank/DDBJ databases">
        <title>Tsukamurella conjunctivitidis sp. nov., Tsukamurella assacharolytica sp. nov. and Tsukamurella sputae sp. nov. isolated from patients with conjunctivitis, bacteraemia (lymphoma) and respiratory infection (sputum) in Hong Kong.</title>
        <authorList>
            <person name="Teng J.L.L."/>
            <person name="Lee H.H."/>
            <person name="Fong J.Y.H."/>
            <person name="Fok K.M.N."/>
            <person name="Lau S.K.P."/>
            <person name="Woo P.C.Y."/>
        </authorList>
    </citation>
    <scope>NUCLEOTIDE SEQUENCE [LARGE SCALE GENOMIC DNA]</scope>
    <source>
        <strain evidence="8 9">HKU71</strain>
    </source>
</reference>
<keyword evidence="5 6" id="KW-0460">Magnesium</keyword>
<evidence type="ECO:0000256" key="3">
    <source>
        <dbReference type="ARBA" id="ARBA00022723"/>
    </source>
</evidence>
<dbReference type="GO" id="GO:0090729">
    <property type="term" value="F:toxin activity"/>
    <property type="evidence" value="ECO:0007669"/>
    <property type="project" value="UniProtKB-KW"/>
</dbReference>
<evidence type="ECO:0000256" key="6">
    <source>
        <dbReference type="HAMAP-Rule" id="MF_00265"/>
    </source>
</evidence>
<comment type="similarity">
    <text evidence="6">Belongs to the PINc/VapC protein family.</text>
</comment>
<accession>A0A5C5RCN9</accession>
<dbReference type="InterPro" id="IPR029060">
    <property type="entry name" value="PIN-like_dom_sf"/>
</dbReference>
<dbReference type="GO" id="GO:0000287">
    <property type="term" value="F:magnesium ion binding"/>
    <property type="evidence" value="ECO:0007669"/>
    <property type="project" value="UniProtKB-UniRule"/>
</dbReference>
<dbReference type="GO" id="GO:0004540">
    <property type="term" value="F:RNA nuclease activity"/>
    <property type="evidence" value="ECO:0007669"/>
    <property type="project" value="InterPro"/>
</dbReference>
<keyword evidence="1 6" id="KW-1277">Toxin-antitoxin system</keyword>
<comment type="caution">
    <text evidence="8">The sequence shown here is derived from an EMBL/GenBank/DDBJ whole genome shotgun (WGS) entry which is preliminary data.</text>
</comment>
<keyword evidence="9" id="KW-1185">Reference proteome</keyword>
<dbReference type="GO" id="GO:0016787">
    <property type="term" value="F:hydrolase activity"/>
    <property type="evidence" value="ECO:0007669"/>
    <property type="project" value="UniProtKB-KW"/>
</dbReference>
<evidence type="ECO:0000259" key="7">
    <source>
        <dbReference type="Pfam" id="PF01850"/>
    </source>
</evidence>
<keyword evidence="6" id="KW-0800">Toxin</keyword>
<evidence type="ECO:0000256" key="5">
    <source>
        <dbReference type="ARBA" id="ARBA00022842"/>
    </source>
</evidence>
<gene>
    <name evidence="6" type="primary">vapC</name>
    <name evidence="8" type="ORF">FK529_03235</name>
</gene>
<evidence type="ECO:0000313" key="8">
    <source>
        <dbReference type="EMBL" id="TWS20382.1"/>
    </source>
</evidence>
<evidence type="ECO:0000313" key="9">
    <source>
        <dbReference type="Proteomes" id="UP000317291"/>
    </source>
</evidence>
<organism evidence="8 9">
    <name type="scientific">Tsukamurella asaccharolytica</name>
    <dbReference type="NCBI Taxonomy" id="2592067"/>
    <lineage>
        <taxon>Bacteria</taxon>
        <taxon>Bacillati</taxon>
        <taxon>Actinomycetota</taxon>
        <taxon>Actinomycetes</taxon>
        <taxon>Mycobacteriales</taxon>
        <taxon>Tsukamurellaceae</taxon>
        <taxon>Tsukamurella</taxon>
    </lineage>
</organism>
<proteinExistence type="inferred from homology"/>
<dbReference type="Gene3D" id="3.40.50.1010">
    <property type="entry name" value="5'-nuclease"/>
    <property type="match status" value="1"/>
</dbReference>
<evidence type="ECO:0000256" key="2">
    <source>
        <dbReference type="ARBA" id="ARBA00022722"/>
    </source>
</evidence>
<evidence type="ECO:0000256" key="4">
    <source>
        <dbReference type="ARBA" id="ARBA00022801"/>
    </source>
</evidence>
<dbReference type="EMBL" id="VIGW01000002">
    <property type="protein sequence ID" value="TWS20382.1"/>
    <property type="molecule type" value="Genomic_DNA"/>
</dbReference>
<dbReference type="SUPFAM" id="SSF88723">
    <property type="entry name" value="PIN domain-like"/>
    <property type="match status" value="1"/>
</dbReference>
<keyword evidence="3 6" id="KW-0479">Metal-binding</keyword>
<dbReference type="RefSeq" id="WP_146559604.1">
    <property type="nucleotide sequence ID" value="NZ_VIGW01000002.1"/>
</dbReference>
<sequence length="138" mass="14553">MAGLIVVDASVLIAAFEPSDRFHDRAVASLTRALSGGDRLAASELTVAEFLVGPVQWGGLDTAEADLADLGVARVPLPPSFAPRLARIRHEARVKLPDAVVLMTALDMADGGRSVSVATYDERLRTAALDYGLSGEPR</sequence>
<dbReference type="Pfam" id="PF01850">
    <property type="entry name" value="PIN"/>
    <property type="match status" value="1"/>
</dbReference>
<dbReference type="AlphaFoldDB" id="A0A5C5RCN9"/>
<feature type="domain" description="PIN" evidence="7">
    <location>
        <begin position="5"/>
        <end position="127"/>
    </location>
</feature>
<dbReference type="InterPro" id="IPR002716">
    <property type="entry name" value="PIN_dom"/>
</dbReference>
<dbReference type="Proteomes" id="UP000317291">
    <property type="component" value="Unassembled WGS sequence"/>
</dbReference>
<keyword evidence="4 6" id="KW-0378">Hydrolase</keyword>
<evidence type="ECO:0000256" key="1">
    <source>
        <dbReference type="ARBA" id="ARBA00022649"/>
    </source>
</evidence>
<keyword evidence="2 6" id="KW-0540">Nuclease</keyword>